<reference evidence="12" key="1">
    <citation type="submission" date="2021-09" db="EMBL/GenBank/DDBJ databases">
        <authorList>
            <consortium name="AG Swart"/>
            <person name="Singh M."/>
            <person name="Singh A."/>
            <person name="Seah K."/>
            <person name="Emmerich C."/>
        </authorList>
    </citation>
    <scope>NUCLEOTIDE SEQUENCE</scope>
    <source>
        <strain evidence="12">ATCC30299</strain>
    </source>
</reference>
<evidence type="ECO:0000259" key="11">
    <source>
        <dbReference type="PROSITE" id="PS51698"/>
    </source>
</evidence>
<dbReference type="EC" id="2.3.2.27" evidence="6"/>
<evidence type="ECO:0000256" key="9">
    <source>
        <dbReference type="ARBA" id="ARBA00022786"/>
    </source>
</evidence>
<evidence type="ECO:0000256" key="3">
    <source>
        <dbReference type="ARBA" id="ARBA00004496"/>
    </source>
</evidence>
<dbReference type="PROSITE" id="PS51698">
    <property type="entry name" value="U_BOX"/>
    <property type="match status" value="1"/>
</dbReference>
<evidence type="ECO:0000313" key="13">
    <source>
        <dbReference type="Proteomes" id="UP001162131"/>
    </source>
</evidence>
<dbReference type="GO" id="GO:0005634">
    <property type="term" value="C:nucleus"/>
    <property type="evidence" value="ECO:0007669"/>
    <property type="project" value="UniProtKB-SubCell"/>
</dbReference>
<dbReference type="GO" id="GO:0036503">
    <property type="term" value="P:ERAD pathway"/>
    <property type="evidence" value="ECO:0007669"/>
    <property type="project" value="InterPro"/>
</dbReference>
<feature type="domain" description="U-box" evidence="11">
    <location>
        <begin position="853"/>
        <end position="926"/>
    </location>
</feature>
<dbReference type="Proteomes" id="UP001162131">
    <property type="component" value="Unassembled WGS sequence"/>
</dbReference>
<dbReference type="InterPro" id="IPR019474">
    <property type="entry name" value="Ub_conjug_fac_E4_core"/>
</dbReference>
<evidence type="ECO:0000256" key="2">
    <source>
        <dbReference type="ARBA" id="ARBA00004123"/>
    </source>
</evidence>
<keyword evidence="13" id="KW-1185">Reference proteome</keyword>
<dbReference type="Pfam" id="PF10408">
    <property type="entry name" value="Ufd2P_core"/>
    <property type="match status" value="1"/>
</dbReference>
<organism evidence="12 13">
    <name type="scientific">Blepharisma stoltei</name>
    <dbReference type="NCBI Taxonomy" id="1481888"/>
    <lineage>
        <taxon>Eukaryota</taxon>
        <taxon>Sar</taxon>
        <taxon>Alveolata</taxon>
        <taxon>Ciliophora</taxon>
        <taxon>Postciliodesmatophora</taxon>
        <taxon>Heterotrichea</taxon>
        <taxon>Heterotrichida</taxon>
        <taxon>Blepharismidae</taxon>
        <taxon>Blepharisma</taxon>
    </lineage>
</organism>
<dbReference type="InterPro" id="IPR045132">
    <property type="entry name" value="UBE4"/>
</dbReference>
<evidence type="ECO:0000256" key="8">
    <source>
        <dbReference type="ARBA" id="ARBA00022679"/>
    </source>
</evidence>
<dbReference type="Pfam" id="PF04564">
    <property type="entry name" value="U-box"/>
    <property type="match status" value="1"/>
</dbReference>
<comment type="caution">
    <text evidence="12">The sequence shown here is derived from an EMBL/GenBank/DDBJ whole genome shotgun (WGS) entry which is preliminary data.</text>
</comment>
<evidence type="ECO:0000256" key="6">
    <source>
        <dbReference type="ARBA" id="ARBA00012483"/>
    </source>
</evidence>
<evidence type="ECO:0000256" key="7">
    <source>
        <dbReference type="ARBA" id="ARBA00022490"/>
    </source>
</evidence>
<dbReference type="EMBL" id="CAJZBQ010000019">
    <property type="protein sequence ID" value="CAG9317953.1"/>
    <property type="molecule type" value="Genomic_DNA"/>
</dbReference>
<dbReference type="GO" id="GO:0000151">
    <property type="term" value="C:ubiquitin ligase complex"/>
    <property type="evidence" value="ECO:0007669"/>
    <property type="project" value="InterPro"/>
</dbReference>
<evidence type="ECO:0000256" key="5">
    <source>
        <dbReference type="ARBA" id="ARBA00007434"/>
    </source>
</evidence>
<dbReference type="SMART" id="SM00504">
    <property type="entry name" value="Ubox"/>
    <property type="match status" value="1"/>
</dbReference>
<evidence type="ECO:0000256" key="4">
    <source>
        <dbReference type="ARBA" id="ARBA00004906"/>
    </source>
</evidence>
<comment type="subcellular location">
    <subcellularLocation>
        <location evidence="3">Cytoplasm</location>
    </subcellularLocation>
    <subcellularLocation>
        <location evidence="2">Nucleus</location>
    </subcellularLocation>
</comment>
<keyword evidence="10" id="KW-0539">Nucleus</keyword>
<evidence type="ECO:0000256" key="1">
    <source>
        <dbReference type="ARBA" id="ARBA00000900"/>
    </source>
</evidence>
<comment type="catalytic activity">
    <reaction evidence="1">
        <text>S-ubiquitinyl-[E2 ubiquitin-conjugating enzyme]-L-cysteine + [acceptor protein]-L-lysine = [E2 ubiquitin-conjugating enzyme]-L-cysteine + N(6)-ubiquitinyl-[acceptor protein]-L-lysine.</text>
        <dbReference type="EC" id="2.3.2.27"/>
    </reaction>
</comment>
<name>A0AAU9J888_9CILI</name>
<comment type="pathway">
    <text evidence="4">Protein modification; protein ubiquitination.</text>
</comment>
<dbReference type="GO" id="GO:0005737">
    <property type="term" value="C:cytoplasm"/>
    <property type="evidence" value="ECO:0007669"/>
    <property type="project" value="UniProtKB-SubCell"/>
</dbReference>
<dbReference type="SUPFAM" id="SSF57850">
    <property type="entry name" value="RING/U-box"/>
    <property type="match status" value="1"/>
</dbReference>
<dbReference type="InterPro" id="IPR003613">
    <property type="entry name" value="Ubox_domain"/>
</dbReference>
<keyword evidence="7" id="KW-0963">Cytoplasm</keyword>
<keyword evidence="9" id="KW-0833">Ubl conjugation pathway</keyword>
<dbReference type="PANTHER" id="PTHR13931:SF2">
    <property type="entry name" value="UBIQUITIN CONJUGATION FACTOR E4 B"/>
    <property type="match status" value="1"/>
</dbReference>
<sequence length="926" mass="107155">MQKDTLAYELILLEKVLKVSLSDNLMRKTGSSFTSDSVFLPGVSRSIPQSNLPSLSENLTILDEILMERLSVPQTPILIYCSDSYYLTKEELGKEWSVTTQSQRKILNYLLEILVSYSSLSLSEPEMFPDQFPPLQSEGIQLSSQRMLQGLEKISEEFLLKMVAYWEEQNLEFMQALFQAVLVQLWREVQNKSLLDDPVRYTQVFKQLIFMKPVSALFLHSELIDWNWNGLQLETQSPLSPYFSPGYFPSLQSFNKIPGLPPPNDPVRDGINRQFEKLRSRGEYERILQKLHGDEKQYAMVLVDIIKQLMKNDMKKTLNWLAGAVVFNAEKAKLGSRLERPTMRTSSSEGFCINVLDVLLQLCKPFFDPNDPKAQKIDPLYMLHDKKMSKINETPICTSLEKLPREDKSFGTITEFYFLCAQMFHYGWNQIRQNYMDLNRILNQLKGKKNPAAEEEFKYFIKIKLCYDVILLDSGRNSMLLQLCNLTMNLVVKWAGFQGTLPLPPPNPLLGILPEHIVENISELLIIILELQPEGLRSLGSQEILNLLTFATVVLSSPSHFSNPYLRAKLVQALSMILEEGIFGDLHTLINLNEVAKKYLLPSLIIFYVDIEFSGSHSQFYDKFMYRHYTAKIFAFLWKFEYYQNQTKAQEGEPFFARFINMLINDTTWCYDEGLKKLIHCKKFNDKRNTEGVTPQEEEENSKEEGYCKYVMQQANESIGLLEQVADWNSSLFVSDEFGDRTAAMLNYFLALLCGPKCLELKVENPKHYNFLPEEMLGNIIKIYLHIGKHEKFYQCIIKDERSYSGDIMNKALRICNKRPILAYELIQTFEQFIQRVKSTSQVQQSVEDKLGEIPDEFLDPISCELMRNPVILPSGNRVDRPTIVRHLLSDQIDPFSRAPLTVEELVEDTDLKERINAWISERLNS</sequence>
<gene>
    <name evidence="12" type="ORF">BSTOLATCC_MIC20258</name>
</gene>
<protein>
    <recommendedName>
        <fullName evidence="6">RING-type E3 ubiquitin transferase</fullName>
        <ecNumber evidence="6">2.3.2.27</ecNumber>
    </recommendedName>
</protein>
<accession>A0AAU9J888</accession>
<dbReference type="Gene3D" id="3.30.40.10">
    <property type="entry name" value="Zinc/RING finger domain, C3HC4 (zinc finger)"/>
    <property type="match status" value="1"/>
</dbReference>
<comment type="similarity">
    <text evidence="5">Belongs to the ubiquitin conjugation factor E4 family.</text>
</comment>
<dbReference type="GO" id="GO:0006511">
    <property type="term" value="P:ubiquitin-dependent protein catabolic process"/>
    <property type="evidence" value="ECO:0007669"/>
    <property type="project" value="InterPro"/>
</dbReference>
<keyword evidence="8" id="KW-0808">Transferase</keyword>
<dbReference type="PANTHER" id="PTHR13931">
    <property type="entry name" value="UBIQUITINATION FACTOR E4"/>
    <property type="match status" value="1"/>
</dbReference>
<dbReference type="GO" id="GO:0034450">
    <property type="term" value="F:ubiquitin-ubiquitin ligase activity"/>
    <property type="evidence" value="ECO:0007669"/>
    <property type="project" value="InterPro"/>
</dbReference>
<evidence type="ECO:0000256" key="10">
    <source>
        <dbReference type="ARBA" id="ARBA00023242"/>
    </source>
</evidence>
<dbReference type="InterPro" id="IPR013083">
    <property type="entry name" value="Znf_RING/FYVE/PHD"/>
</dbReference>
<dbReference type="GO" id="GO:0000209">
    <property type="term" value="P:protein polyubiquitination"/>
    <property type="evidence" value="ECO:0007669"/>
    <property type="project" value="TreeGrafter"/>
</dbReference>
<proteinExistence type="inferred from homology"/>
<dbReference type="AlphaFoldDB" id="A0AAU9J888"/>
<dbReference type="FunFam" id="3.30.40.10:FF:000055">
    <property type="entry name" value="Ubiquitin conjugation factor e4 a"/>
    <property type="match status" value="1"/>
</dbReference>
<evidence type="ECO:0000313" key="12">
    <source>
        <dbReference type="EMBL" id="CAG9317953.1"/>
    </source>
</evidence>